<reference evidence="1" key="1">
    <citation type="submission" date="2022-04" db="EMBL/GenBank/DDBJ databases">
        <title>Chromosome-scale genome assembly of Holotrichia oblita Faldermann.</title>
        <authorList>
            <person name="Rongchong L."/>
        </authorList>
    </citation>
    <scope>NUCLEOTIDE SEQUENCE</scope>
    <source>
        <strain evidence="1">81SQS9</strain>
    </source>
</reference>
<organism evidence="1 2">
    <name type="scientific">Holotrichia oblita</name>
    <name type="common">Chafer beetle</name>
    <dbReference type="NCBI Taxonomy" id="644536"/>
    <lineage>
        <taxon>Eukaryota</taxon>
        <taxon>Metazoa</taxon>
        <taxon>Ecdysozoa</taxon>
        <taxon>Arthropoda</taxon>
        <taxon>Hexapoda</taxon>
        <taxon>Insecta</taxon>
        <taxon>Pterygota</taxon>
        <taxon>Neoptera</taxon>
        <taxon>Endopterygota</taxon>
        <taxon>Coleoptera</taxon>
        <taxon>Polyphaga</taxon>
        <taxon>Scarabaeiformia</taxon>
        <taxon>Scarabaeidae</taxon>
        <taxon>Melolonthinae</taxon>
        <taxon>Holotrichia</taxon>
    </lineage>
</organism>
<keyword evidence="1" id="KW-0418">Kinase</keyword>
<dbReference type="EMBL" id="CM043018">
    <property type="protein sequence ID" value="KAI4463005.1"/>
    <property type="molecule type" value="Genomic_DNA"/>
</dbReference>
<protein>
    <submittedName>
        <fullName evidence="1">Glycerate kinase</fullName>
    </submittedName>
</protein>
<dbReference type="Proteomes" id="UP001056778">
    <property type="component" value="Chromosome 4"/>
</dbReference>
<accession>A0ACB9T850</accession>
<keyword evidence="1" id="KW-0808">Transferase</keyword>
<gene>
    <name evidence="1" type="ORF">MML48_4g00002097</name>
</gene>
<evidence type="ECO:0000313" key="1">
    <source>
        <dbReference type="EMBL" id="KAI4463005.1"/>
    </source>
</evidence>
<name>A0ACB9T850_HOLOL</name>
<comment type="caution">
    <text evidence="1">The sequence shown here is derived from an EMBL/GenBank/DDBJ whole genome shotgun (WGS) entry which is preliminary data.</text>
</comment>
<proteinExistence type="predicted"/>
<evidence type="ECO:0000313" key="2">
    <source>
        <dbReference type="Proteomes" id="UP001056778"/>
    </source>
</evidence>
<sequence length="480" mass="52258">MNTNSQHLSQIFMQGVAAVRPEILLANTVRIENDNLIVNNNTFHIKKHCYVVGFGKAVLGMAVQLEKILGSALSCGIATVPQDILRTFATLPELLPPPNTRITFIEGAKDNLPDLNALNGAVKIRDLITNVDEGNILIVLISGGGSALLPIPKQPITLEEKTALIKSLSKAGATIVELNTVRKKLSELKGGRLALLAKHLTVITLILSDVIDDPLDYIASGPTVPNSDEPDAALNIISKYQLLDIVPDTLHKILISDTDGSANTNGSQFDWVYNVVIGNNKMACEGAVEQAKKLGYQTVVLTRLISADVGYLSEWYGRLVRLIITCSQLELQELFQQTRSNLWYDLVNADEILNFDMEKPICLIGAGEPTLVVRGKGRGGRNQELALRVSLELDKMNITKKVMFLSAGTDGIDGPTDVAGAIGDWRLVSDARSVGIEPIEFISNNDSYGFYTIFKDGEYFVKTGHTGTNVMDLHIITIVP</sequence>
<keyword evidence="2" id="KW-1185">Reference proteome</keyword>